<dbReference type="AlphaFoldDB" id="A0A0P0XCZ6"/>
<reference evidence="2 3" key="2">
    <citation type="journal article" date="2013" name="Plant Cell Physiol.">
        <title>Rice Annotation Project Database (RAP-DB): an integrative and interactive database for rice genomics.</title>
        <authorList>
            <person name="Sakai H."/>
            <person name="Lee S.S."/>
            <person name="Tanaka T."/>
            <person name="Numa H."/>
            <person name="Kim J."/>
            <person name="Kawahara Y."/>
            <person name="Wakimoto H."/>
            <person name="Yang C.C."/>
            <person name="Iwamoto M."/>
            <person name="Abe T."/>
            <person name="Yamada Y."/>
            <person name="Muto A."/>
            <person name="Inokuchi H."/>
            <person name="Ikemura T."/>
            <person name="Matsumoto T."/>
            <person name="Sasaki T."/>
            <person name="Itoh T."/>
        </authorList>
    </citation>
    <scope>NUCLEOTIDE SEQUENCE [LARGE SCALE GENOMIC DNA]</scope>
    <source>
        <strain evidence="3">cv. Nipponbare</strain>
    </source>
</reference>
<keyword evidence="1" id="KW-1133">Transmembrane helix</keyword>
<evidence type="ECO:0000256" key="1">
    <source>
        <dbReference type="SAM" id="Phobius"/>
    </source>
</evidence>
<evidence type="ECO:0000313" key="2">
    <source>
        <dbReference type="EMBL" id="BAT04099.1"/>
    </source>
</evidence>
<gene>
    <name evidence="2" type="ordered locus">Os08g0179100</name>
    <name evidence="2" type="ORF">OSNPB_080179100</name>
</gene>
<dbReference type="Proteomes" id="UP000059680">
    <property type="component" value="Chromosome 8"/>
</dbReference>
<organism evidence="2 3">
    <name type="scientific">Oryza sativa subsp. japonica</name>
    <name type="common">Rice</name>
    <dbReference type="NCBI Taxonomy" id="39947"/>
    <lineage>
        <taxon>Eukaryota</taxon>
        <taxon>Viridiplantae</taxon>
        <taxon>Streptophyta</taxon>
        <taxon>Embryophyta</taxon>
        <taxon>Tracheophyta</taxon>
        <taxon>Spermatophyta</taxon>
        <taxon>Magnoliopsida</taxon>
        <taxon>Liliopsida</taxon>
        <taxon>Poales</taxon>
        <taxon>Poaceae</taxon>
        <taxon>BOP clade</taxon>
        <taxon>Oryzoideae</taxon>
        <taxon>Oryzeae</taxon>
        <taxon>Oryzinae</taxon>
        <taxon>Oryza</taxon>
        <taxon>Oryza sativa</taxon>
    </lineage>
</organism>
<feature type="transmembrane region" description="Helical" evidence="1">
    <location>
        <begin position="55"/>
        <end position="77"/>
    </location>
</feature>
<dbReference type="InParanoid" id="A0A0P0XCZ6"/>
<name>A0A0P0XCZ6_ORYSJ</name>
<dbReference type="Gramene" id="Os08t0179100-00">
    <property type="protein sequence ID" value="Os08t0179100-00"/>
    <property type="gene ID" value="Os08g0179100"/>
</dbReference>
<keyword evidence="1" id="KW-0472">Membrane</keyword>
<sequence>MSFQEMRRCSGCVLWLSLRFMPGRRVSVGWSKLCHMMALSANDRRMRFPVLSSMASVEMFLVFRGELMLILLLAIVVQRTWPLPSDKVRLELLVKVNTADEGTVIGAARFATHTTVNLGMLLYHMPT</sequence>
<proteinExistence type="predicted"/>
<evidence type="ECO:0000313" key="3">
    <source>
        <dbReference type="Proteomes" id="UP000059680"/>
    </source>
</evidence>
<dbReference type="EMBL" id="AP014964">
    <property type="protein sequence ID" value="BAT04099.1"/>
    <property type="molecule type" value="Genomic_DNA"/>
</dbReference>
<keyword evidence="3" id="KW-1185">Reference proteome</keyword>
<dbReference type="PaxDb" id="39947-A0A0P0XCZ6"/>
<accession>A0A0P0XCZ6</accession>
<keyword evidence="1" id="KW-0812">Transmembrane</keyword>
<protein>
    <submittedName>
        <fullName evidence="2">Os08g0179100 protein</fullName>
    </submittedName>
</protein>
<reference evidence="3" key="1">
    <citation type="journal article" date="2005" name="Nature">
        <title>The map-based sequence of the rice genome.</title>
        <authorList>
            <consortium name="International rice genome sequencing project (IRGSP)"/>
            <person name="Matsumoto T."/>
            <person name="Wu J."/>
            <person name="Kanamori H."/>
            <person name="Katayose Y."/>
            <person name="Fujisawa M."/>
            <person name="Namiki N."/>
            <person name="Mizuno H."/>
            <person name="Yamamoto K."/>
            <person name="Antonio B.A."/>
            <person name="Baba T."/>
            <person name="Sakata K."/>
            <person name="Nagamura Y."/>
            <person name="Aoki H."/>
            <person name="Arikawa K."/>
            <person name="Arita K."/>
            <person name="Bito T."/>
            <person name="Chiden Y."/>
            <person name="Fujitsuka N."/>
            <person name="Fukunaka R."/>
            <person name="Hamada M."/>
            <person name="Harada C."/>
            <person name="Hayashi A."/>
            <person name="Hijishita S."/>
            <person name="Honda M."/>
            <person name="Hosokawa S."/>
            <person name="Ichikawa Y."/>
            <person name="Idonuma A."/>
            <person name="Iijima M."/>
            <person name="Ikeda M."/>
            <person name="Ikeno M."/>
            <person name="Ito K."/>
            <person name="Ito S."/>
            <person name="Ito T."/>
            <person name="Ito Y."/>
            <person name="Ito Y."/>
            <person name="Iwabuchi A."/>
            <person name="Kamiya K."/>
            <person name="Karasawa W."/>
            <person name="Kurita K."/>
            <person name="Katagiri S."/>
            <person name="Kikuta A."/>
            <person name="Kobayashi H."/>
            <person name="Kobayashi N."/>
            <person name="Machita K."/>
            <person name="Maehara T."/>
            <person name="Masukawa M."/>
            <person name="Mizubayashi T."/>
            <person name="Mukai Y."/>
            <person name="Nagasaki H."/>
            <person name="Nagata Y."/>
            <person name="Naito S."/>
            <person name="Nakashima M."/>
            <person name="Nakama Y."/>
            <person name="Nakamichi Y."/>
            <person name="Nakamura M."/>
            <person name="Meguro A."/>
            <person name="Negishi M."/>
            <person name="Ohta I."/>
            <person name="Ohta T."/>
            <person name="Okamoto M."/>
            <person name="Ono N."/>
            <person name="Saji S."/>
            <person name="Sakaguchi M."/>
            <person name="Sakai K."/>
            <person name="Shibata M."/>
            <person name="Shimokawa T."/>
            <person name="Song J."/>
            <person name="Takazaki Y."/>
            <person name="Terasawa K."/>
            <person name="Tsugane M."/>
            <person name="Tsuji K."/>
            <person name="Ueda S."/>
            <person name="Waki K."/>
            <person name="Yamagata H."/>
            <person name="Yamamoto M."/>
            <person name="Yamamoto S."/>
            <person name="Yamane H."/>
            <person name="Yoshiki S."/>
            <person name="Yoshihara R."/>
            <person name="Yukawa K."/>
            <person name="Zhong H."/>
            <person name="Yano M."/>
            <person name="Yuan Q."/>
            <person name="Ouyang S."/>
            <person name="Liu J."/>
            <person name="Jones K.M."/>
            <person name="Gansberger K."/>
            <person name="Moffat K."/>
            <person name="Hill J."/>
            <person name="Bera J."/>
            <person name="Fadrosh D."/>
            <person name="Jin S."/>
            <person name="Johri S."/>
            <person name="Kim M."/>
            <person name="Overton L."/>
            <person name="Reardon M."/>
            <person name="Tsitrin T."/>
            <person name="Vuong H."/>
            <person name="Weaver B."/>
            <person name="Ciecko A."/>
            <person name="Tallon L."/>
            <person name="Jackson J."/>
            <person name="Pai G."/>
            <person name="Aken S.V."/>
            <person name="Utterback T."/>
            <person name="Reidmuller S."/>
            <person name="Feldblyum T."/>
            <person name="Hsiao J."/>
            <person name="Zismann V."/>
            <person name="Iobst S."/>
            <person name="de Vazeille A.R."/>
            <person name="Buell C.R."/>
            <person name="Ying K."/>
            <person name="Li Y."/>
            <person name="Lu T."/>
            <person name="Huang Y."/>
            <person name="Zhao Q."/>
            <person name="Feng Q."/>
            <person name="Zhang L."/>
            <person name="Zhu J."/>
            <person name="Weng Q."/>
            <person name="Mu J."/>
            <person name="Lu Y."/>
            <person name="Fan D."/>
            <person name="Liu Y."/>
            <person name="Guan J."/>
            <person name="Zhang Y."/>
            <person name="Yu S."/>
            <person name="Liu X."/>
            <person name="Zhang Y."/>
            <person name="Hong G."/>
            <person name="Han B."/>
            <person name="Choisne N."/>
            <person name="Demange N."/>
            <person name="Orjeda G."/>
            <person name="Samain S."/>
            <person name="Cattolico L."/>
            <person name="Pelletier E."/>
            <person name="Couloux A."/>
            <person name="Segurens B."/>
            <person name="Wincker P."/>
            <person name="D'Hont A."/>
            <person name="Scarpelli C."/>
            <person name="Weissenbach J."/>
            <person name="Salanoubat M."/>
            <person name="Quetier F."/>
            <person name="Yu Y."/>
            <person name="Kim H.R."/>
            <person name="Rambo T."/>
            <person name="Currie J."/>
            <person name="Collura K."/>
            <person name="Luo M."/>
            <person name="Yang T."/>
            <person name="Ammiraju J.S.S."/>
            <person name="Engler F."/>
            <person name="Soderlund C."/>
            <person name="Wing R.A."/>
            <person name="Palmer L.E."/>
            <person name="de la Bastide M."/>
            <person name="Spiegel L."/>
            <person name="Nascimento L."/>
            <person name="Zutavern T."/>
            <person name="O'Shaughnessy A."/>
            <person name="Dike S."/>
            <person name="Dedhia N."/>
            <person name="Preston R."/>
            <person name="Balija V."/>
            <person name="McCombie W.R."/>
            <person name="Chow T."/>
            <person name="Chen H."/>
            <person name="Chung M."/>
            <person name="Chen C."/>
            <person name="Shaw J."/>
            <person name="Wu H."/>
            <person name="Hsiao K."/>
            <person name="Chao Y."/>
            <person name="Chu M."/>
            <person name="Cheng C."/>
            <person name="Hour A."/>
            <person name="Lee P."/>
            <person name="Lin S."/>
            <person name="Lin Y."/>
            <person name="Liou J."/>
            <person name="Liu S."/>
            <person name="Hsing Y."/>
            <person name="Raghuvanshi S."/>
            <person name="Mohanty A."/>
            <person name="Bharti A.K."/>
            <person name="Gaur A."/>
            <person name="Gupta V."/>
            <person name="Kumar D."/>
            <person name="Ravi V."/>
            <person name="Vij S."/>
            <person name="Kapur A."/>
            <person name="Khurana P."/>
            <person name="Khurana P."/>
            <person name="Khurana J.P."/>
            <person name="Tyagi A.K."/>
            <person name="Gaikwad K."/>
            <person name="Singh A."/>
            <person name="Dalal V."/>
            <person name="Srivastava S."/>
            <person name="Dixit A."/>
            <person name="Pal A.K."/>
            <person name="Ghazi I.A."/>
            <person name="Yadav M."/>
            <person name="Pandit A."/>
            <person name="Bhargava A."/>
            <person name="Sureshbabu K."/>
            <person name="Batra K."/>
            <person name="Sharma T.R."/>
            <person name="Mohapatra T."/>
            <person name="Singh N.K."/>
            <person name="Messing J."/>
            <person name="Nelson A.B."/>
            <person name="Fuks G."/>
            <person name="Kavchok S."/>
            <person name="Keizer G."/>
            <person name="Linton E."/>
            <person name="Llaca V."/>
            <person name="Song R."/>
            <person name="Tanyolac B."/>
            <person name="Young S."/>
            <person name="Ho-Il K."/>
            <person name="Hahn J.H."/>
            <person name="Sangsakoo G."/>
            <person name="Vanavichit A."/>
            <person name="de Mattos Luiz.A.T."/>
            <person name="Zimmer P.D."/>
            <person name="Malone G."/>
            <person name="Dellagostin O."/>
            <person name="de Oliveira A.C."/>
            <person name="Bevan M."/>
            <person name="Bancroft I."/>
            <person name="Minx P."/>
            <person name="Cordum H."/>
            <person name="Wilson R."/>
            <person name="Cheng Z."/>
            <person name="Jin W."/>
            <person name="Jiang J."/>
            <person name="Leong S.A."/>
            <person name="Iwama H."/>
            <person name="Gojobori T."/>
            <person name="Itoh T."/>
            <person name="Niimura Y."/>
            <person name="Fujii Y."/>
            <person name="Habara T."/>
            <person name="Sakai H."/>
            <person name="Sato Y."/>
            <person name="Wilson G."/>
            <person name="Kumar K."/>
            <person name="McCouch S."/>
            <person name="Juretic N."/>
            <person name="Hoen D."/>
            <person name="Wright S."/>
            <person name="Bruskiewich R."/>
            <person name="Bureau T."/>
            <person name="Miyao A."/>
            <person name="Hirochika H."/>
            <person name="Nishikawa T."/>
            <person name="Kadowaki K."/>
            <person name="Sugiura M."/>
            <person name="Burr B."/>
            <person name="Sasaki T."/>
        </authorList>
    </citation>
    <scope>NUCLEOTIDE SEQUENCE [LARGE SCALE GENOMIC DNA]</scope>
    <source>
        <strain evidence="3">cv. Nipponbare</strain>
    </source>
</reference>
<reference evidence="2 3" key="3">
    <citation type="journal article" date="2013" name="Rice">
        <title>Improvement of the Oryza sativa Nipponbare reference genome using next generation sequence and optical map data.</title>
        <authorList>
            <person name="Kawahara Y."/>
            <person name="de la Bastide M."/>
            <person name="Hamilton J.P."/>
            <person name="Kanamori H."/>
            <person name="McCombie W.R."/>
            <person name="Ouyang S."/>
            <person name="Schwartz D.C."/>
            <person name="Tanaka T."/>
            <person name="Wu J."/>
            <person name="Zhou S."/>
            <person name="Childs K.L."/>
            <person name="Davidson R.M."/>
            <person name="Lin H."/>
            <person name="Quesada-Ocampo L."/>
            <person name="Vaillancourt B."/>
            <person name="Sakai H."/>
            <person name="Lee S.S."/>
            <person name="Kim J."/>
            <person name="Numa H."/>
            <person name="Itoh T."/>
            <person name="Buell C.R."/>
            <person name="Matsumoto T."/>
        </authorList>
    </citation>
    <scope>NUCLEOTIDE SEQUENCE [LARGE SCALE GENOMIC DNA]</scope>
    <source>
        <strain evidence="3">cv. Nipponbare</strain>
    </source>
</reference>